<reference evidence="1 2" key="1">
    <citation type="journal article" date="2013" name="Front. Microbiol.">
        <title>Comparative genomic analyses of the cyanobacterium, Lyngbya aestuarii BL J, a powerful hydrogen producer.</title>
        <authorList>
            <person name="Kothari A."/>
            <person name="Vaughn M."/>
            <person name="Garcia-Pichel F."/>
        </authorList>
    </citation>
    <scope>NUCLEOTIDE SEQUENCE [LARGE SCALE GENOMIC DNA]</scope>
    <source>
        <strain evidence="1 2">BL J</strain>
    </source>
</reference>
<dbReference type="AlphaFoldDB" id="U7QP80"/>
<keyword evidence="2" id="KW-1185">Reference proteome</keyword>
<gene>
    <name evidence="1" type="ORF">M595_0309</name>
</gene>
<accession>U7QP80</accession>
<protein>
    <submittedName>
        <fullName evidence="1">Uncharacterized protein</fullName>
    </submittedName>
</protein>
<organism evidence="1 2">
    <name type="scientific">Lyngbya aestuarii BL J</name>
    <dbReference type="NCBI Taxonomy" id="1348334"/>
    <lineage>
        <taxon>Bacteria</taxon>
        <taxon>Bacillati</taxon>
        <taxon>Cyanobacteriota</taxon>
        <taxon>Cyanophyceae</taxon>
        <taxon>Oscillatoriophycideae</taxon>
        <taxon>Oscillatoriales</taxon>
        <taxon>Microcoleaceae</taxon>
        <taxon>Lyngbya</taxon>
    </lineage>
</organism>
<comment type="caution">
    <text evidence="1">The sequence shown here is derived from an EMBL/GenBank/DDBJ whole genome shotgun (WGS) entry which is preliminary data.</text>
</comment>
<dbReference type="Proteomes" id="UP000017127">
    <property type="component" value="Unassembled WGS sequence"/>
</dbReference>
<proteinExistence type="predicted"/>
<dbReference type="EMBL" id="AUZM01000002">
    <property type="protein sequence ID" value="ERT09693.1"/>
    <property type="molecule type" value="Genomic_DNA"/>
</dbReference>
<name>U7QP80_9CYAN</name>
<evidence type="ECO:0000313" key="2">
    <source>
        <dbReference type="Proteomes" id="UP000017127"/>
    </source>
</evidence>
<evidence type="ECO:0000313" key="1">
    <source>
        <dbReference type="EMBL" id="ERT09693.1"/>
    </source>
</evidence>
<sequence length="42" mass="4898">MEGKIKKYLKSGLKFCFQINYTSKFNCQTLLFTFDSLTLIAI</sequence>